<dbReference type="Pfam" id="PF00072">
    <property type="entry name" value="Response_reg"/>
    <property type="match status" value="1"/>
</dbReference>
<dbReference type="GO" id="GO:0005829">
    <property type="term" value="C:cytosol"/>
    <property type="evidence" value="ECO:0007669"/>
    <property type="project" value="TreeGrafter"/>
</dbReference>
<keyword evidence="2 5" id="KW-0238">DNA-binding</keyword>
<dbReference type="Gene3D" id="1.10.10.10">
    <property type="entry name" value="Winged helix-like DNA-binding domain superfamily/Winged helix DNA-binding domain"/>
    <property type="match status" value="1"/>
</dbReference>
<proteinExistence type="predicted"/>
<organism evidence="8 9">
    <name type="scientific">Paraburkholderia acidisoli</name>
    <dbReference type="NCBI Taxonomy" id="2571748"/>
    <lineage>
        <taxon>Bacteria</taxon>
        <taxon>Pseudomonadati</taxon>
        <taxon>Pseudomonadota</taxon>
        <taxon>Betaproteobacteria</taxon>
        <taxon>Burkholderiales</taxon>
        <taxon>Burkholderiaceae</taxon>
        <taxon>Paraburkholderia</taxon>
    </lineage>
</organism>
<keyword evidence="3" id="KW-0804">Transcription</keyword>
<feature type="domain" description="Response regulatory" evidence="6">
    <location>
        <begin position="2"/>
        <end position="116"/>
    </location>
</feature>
<dbReference type="SMART" id="SM00448">
    <property type="entry name" value="REC"/>
    <property type="match status" value="1"/>
</dbReference>
<dbReference type="SMART" id="SM00862">
    <property type="entry name" value="Trans_reg_C"/>
    <property type="match status" value="1"/>
</dbReference>
<comment type="caution">
    <text evidence="4">Lacks conserved residue(s) required for the propagation of feature annotation.</text>
</comment>
<dbReference type="PANTHER" id="PTHR48111">
    <property type="entry name" value="REGULATOR OF RPOS"/>
    <property type="match status" value="1"/>
</dbReference>
<evidence type="ECO:0000256" key="5">
    <source>
        <dbReference type="PROSITE-ProRule" id="PRU01091"/>
    </source>
</evidence>
<evidence type="ECO:0000256" key="1">
    <source>
        <dbReference type="ARBA" id="ARBA00023015"/>
    </source>
</evidence>
<dbReference type="InterPro" id="IPR001789">
    <property type="entry name" value="Sig_transdc_resp-reg_receiver"/>
</dbReference>
<dbReference type="InterPro" id="IPR001867">
    <property type="entry name" value="OmpR/PhoB-type_DNA-bd"/>
</dbReference>
<dbReference type="GO" id="GO:0032993">
    <property type="term" value="C:protein-DNA complex"/>
    <property type="evidence" value="ECO:0007669"/>
    <property type="project" value="TreeGrafter"/>
</dbReference>
<dbReference type="Gene3D" id="3.40.50.2300">
    <property type="match status" value="1"/>
</dbReference>
<evidence type="ECO:0000313" key="8">
    <source>
        <dbReference type="EMBL" id="QGZ65676.1"/>
    </source>
</evidence>
<dbReference type="Proteomes" id="UP000433577">
    <property type="component" value="Chromosome 3"/>
</dbReference>
<dbReference type="AlphaFoldDB" id="A0A7Z2JIG1"/>
<dbReference type="PROSITE" id="PS50110">
    <property type="entry name" value="RESPONSE_REGULATORY"/>
    <property type="match status" value="1"/>
</dbReference>
<evidence type="ECO:0000259" key="6">
    <source>
        <dbReference type="PROSITE" id="PS50110"/>
    </source>
</evidence>
<evidence type="ECO:0000259" key="7">
    <source>
        <dbReference type="PROSITE" id="PS51755"/>
    </source>
</evidence>
<dbReference type="KEGG" id="pacs:FAZ98_28480"/>
<dbReference type="GO" id="GO:0000976">
    <property type="term" value="F:transcription cis-regulatory region binding"/>
    <property type="evidence" value="ECO:0007669"/>
    <property type="project" value="TreeGrafter"/>
</dbReference>
<dbReference type="Pfam" id="PF00486">
    <property type="entry name" value="Trans_reg_C"/>
    <property type="match status" value="1"/>
</dbReference>
<dbReference type="GO" id="GO:0006355">
    <property type="term" value="P:regulation of DNA-templated transcription"/>
    <property type="evidence" value="ECO:0007669"/>
    <property type="project" value="InterPro"/>
</dbReference>
<accession>A0A7Z2JIG1</accession>
<keyword evidence="1" id="KW-0805">Transcription regulation</keyword>
<dbReference type="GO" id="GO:0000156">
    <property type="term" value="F:phosphorelay response regulator activity"/>
    <property type="evidence" value="ECO:0007669"/>
    <property type="project" value="TreeGrafter"/>
</dbReference>
<dbReference type="PROSITE" id="PS51755">
    <property type="entry name" value="OMPR_PHOB"/>
    <property type="match status" value="1"/>
</dbReference>
<evidence type="ECO:0000256" key="2">
    <source>
        <dbReference type="ARBA" id="ARBA00023125"/>
    </source>
</evidence>
<dbReference type="InterPro" id="IPR039420">
    <property type="entry name" value="WalR-like"/>
</dbReference>
<protein>
    <submittedName>
        <fullName evidence="8">Response regulator</fullName>
    </submittedName>
</protein>
<dbReference type="RefSeq" id="WP_325072668.1">
    <property type="nucleotide sequence ID" value="NZ_CP046915.1"/>
</dbReference>
<reference evidence="8 9" key="1">
    <citation type="submission" date="2019-12" db="EMBL/GenBank/DDBJ databases">
        <title>Paraburkholderia acidiphila 7Q-K02 sp. nov and Paraburkholderia acidisoli DHF22 sp. nov., two strains isolated from forest soil.</title>
        <authorList>
            <person name="Gao Z."/>
            <person name="Qiu L."/>
        </authorList>
    </citation>
    <scope>NUCLEOTIDE SEQUENCE [LARGE SCALE GENOMIC DNA]</scope>
    <source>
        <strain evidence="8 9">DHF22</strain>
    </source>
</reference>
<evidence type="ECO:0000256" key="4">
    <source>
        <dbReference type="PROSITE-ProRule" id="PRU00169"/>
    </source>
</evidence>
<gene>
    <name evidence="8" type="ORF">FAZ98_28480</name>
</gene>
<dbReference type="PANTHER" id="PTHR48111:SF67">
    <property type="entry name" value="TRANSCRIPTIONAL REGULATORY PROTEIN TCTD"/>
    <property type="match status" value="1"/>
</dbReference>
<dbReference type="InterPro" id="IPR011006">
    <property type="entry name" value="CheY-like_superfamily"/>
</dbReference>
<feature type="domain" description="OmpR/PhoB-type" evidence="7">
    <location>
        <begin position="122"/>
        <end position="217"/>
    </location>
</feature>
<name>A0A7Z2JIG1_9BURK</name>
<sequence>MRLLVIEDDEATVHTLSEALRRAGHEADWARSAYEVELSLRGDKYDVVLLALEFAGIDVLALLKRYRRDGGHVRVIAMTGRVMSGEPLAAIDAGADDYLIKPFDVADLHARLRLQSMRVTSRRPLRVETSLTLDAESGLVHVNDEKIRLTPAEFRILALLVSAPQRAFTRAELAEQVRGFRQVESLKSVDVHVHSLRRKLGTDDVVTVRGVGYRLRR</sequence>
<dbReference type="SUPFAM" id="SSF52172">
    <property type="entry name" value="CheY-like"/>
    <property type="match status" value="1"/>
</dbReference>
<evidence type="ECO:0000256" key="3">
    <source>
        <dbReference type="ARBA" id="ARBA00023163"/>
    </source>
</evidence>
<evidence type="ECO:0000313" key="9">
    <source>
        <dbReference type="Proteomes" id="UP000433577"/>
    </source>
</evidence>
<dbReference type="CDD" id="cd00383">
    <property type="entry name" value="trans_reg_C"/>
    <property type="match status" value="1"/>
</dbReference>
<dbReference type="EMBL" id="CP046915">
    <property type="protein sequence ID" value="QGZ65676.1"/>
    <property type="molecule type" value="Genomic_DNA"/>
</dbReference>
<dbReference type="InterPro" id="IPR036388">
    <property type="entry name" value="WH-like_DNA-bd_sf"/>
</dbReference>
<feature type="DNA-binding region" description="OmpR/PhoB-type" evidence="5">
    <location>
        <begin position="122"/>
        <end position="217"/>
    </location>
</feature>
<keyword evidence="9" id="KW-1185">Reference proteome</keyword>